<dbReference type="InterPro" id="IPR013785">
    <property type="entry name" value="Aldolase_TIM"/>
</dbReference>
<protein>
    <submittedName>
        <fullName evidence="7">2,4-dihydroxyhept-2-ene-1,7-dioic acid aldolase</fullName>
    </submittedName>
</protein>
<comment type="caution">
    <text evidence="7">The sequence shown here is derived from an EMBL/GenBank/DDBJ whole genome shotgun (WGS) entry which is preliminary data.</text>
</comment>
<evidence type="ECO:0000256" key="6">
    <source>
        <dbReference type="PIRSR" id="PIRSR001365-2"/>
    </source>
</evidence>
<evidence type="ECO:0000256" key="4">
    <source>
        <dbReference type="PIRNR" id="PIRNR001365"/>
    </source>
</evidence>
<name>K2PAK6_9HYPH</name>
<evidence type="ECO:0000256" key="3">
    <source>
        <dbReference type="ARBA" id="ARBA00023270"/>
    </source>
</evidence>
<comment type="similarity">
    <text evidence="1 4">Belongs to the DapA family.</text>
</comment>
<accession>K2PAK6</accession>
<dbReference type="PANTHER" id="PTHR12128">
    <property type="entry name" value="DIHYDRODIPICOLINATE SYNTHASE"/>
    <property type="match status" value="1"/>
</dbReference>
<dbReference type="eggNOG" id="COG0329">
    <property type="taxonomic scope" value="Bacteria"/>
</dbReference>
<dbReference type="PATRIC" id="fig|1231190.3.peg.93"/>
<dbReference type="InterPro" id="IPR020624">
    <property type="entry name" value="Schiff_base-form_aldolases_CS"/>
</dbReference>
<feature type="binding site" evidence="6">
    <location>
        <position position="55"/>
    </location>
    <ligand>
        <name>pyruvate</name>
        <dbReference type="ChEBI" id="CHEBI:15361"/>
    </ligand>
</feature>
<dbReference type="AlphaFoldDB" id="K2PAK6"/>
<dbReference type="SUPFAM" id="SSF51569">
    <property type="entry name" value="Aldolase"/>
    <property type="match status" value="1"/>
</dbReference>
<dbReference type="Proteomes" id="UP000007374">
    <property type="component" value="Unassembled WGS sequence"/>
</dbReference>
<dbReference type="PROSITE" id="PS00665">
    <property type="entry name" value="DHDPS_1"/>
    <property type="match status" value="1"/>
</dbReference>
<dbReference type="PRINTS" id="PR00146">
    <property type="entry name" value="DHPICSNTHASE"/>
</dbReference>
<keyword evidence="3" id="KW-0704">Schiff base</keyword>
<dbReference type="PIRSF" id="PIRSF001365">
    <property type="entry name" value="DHDPS"/>
    <property type="match status" value="1"/>
</dbReference>
<dbReference type="EMBL" id="AMSI01000001">
    <property type="protein sequence ID" value="EKF44161.1"/>
    <property type="molecule type" value="Genomic_DNA"/>
</dbReference>
<feature type="active site" description="Proton donor/acceptor" evidence="5">
    <location>
        <position position="144"/>
    </location>
</feature>
<dbReference type="Gene3D" id="3.20.20.70">
    <property type="entry name" value="Aldolase class I"/>
    <property type="match status" value="1"/>
</dbReference>
<dbReference type="InterPro" id="IPR002220">
    <property type="entry name" value="DapA-like"/>
</dbReference>
<feature type="active site" description="Schiff-base intermediate with substrate" evidence="5">
    <location>
        <position position="171"/>
    </location>
</feature>
<evidence type="ECO:0000256" key="1">
    <source>
        <dbReference type="ARBA" id="ARBA00007592"/>
    </source>
</evidence>
<evidence type="ECO:0000256" key="5">
    <source>
        <dbReference type="PIRSR" id="PIRSR001365-1"/>
    </source>
</evidence>
<proteinExistence type="inferred from homology"/>
<keyword evidence="2 4" id="KW-0456">Lyase</keyword>
<feature type="binding site" evidence="6">
    <location>
        <position position="213"/>
    </location>
    <ligand>
        <name>pyruvate</name>
        <dbReference type="ChEBI" id="CHEBI:15361"/>
    </ligand>
</feature>
<gene>
    <name evidence="7" type="ORF">NA8A_00425</name>
</gene>
<reference evidence="7 8" key="1">
    <citation type="journal article" date="2012" name="J. Bacteriol.">
        <title>Genome Sequence of Nitratireductor indicus Type Strain C115.</title>
        <authorList>
            <person name="Lai Q."/>
            <person name="Li G."/>
            <person name="Yu Z."/>
            <person name="Shao Z."/>
        </authorList>
    </citation>
    <scope>NUCLEOTIDE SEQUENCE [LARGE SCALE GENOMIC DNA]</scope>
    <source>
        <strain evidence="7 8">C115</strain>
    </source>
</reference>
<dbReference type="CDD" id="cd00408">
    <property type="entry name" value="DHDPS-like"/>
    <property type="match status" value="1"/>
</dbReference>
<evidence type="ECO:0000256" key="2">
    <source>
        <dbReference type="ARBA" id="ARBA00023239"/>
    </source>
</evidence>
<evidence type="ECO:0000313" key="7">
    <source>
        <dbReference type="EMBL" id="EKF44161.1"/>
    </source>
</evidence>
<organism evidence="7 8">
    <name type="scientific">Nitratireductor indicus C115</name>
    <dbReference type="NCBI Taxonomy" id="1231190"/>
    <lineage>
        <taxon>Bacteria</taxon>
        <taxon>Pseudomonadati</taxon>
        <taxon>Pseudomonadota</taxon>
        <taxon>Alphaproteobacteria</taxon>
        <taxon>Hyphomicrobiales</taxon>
        <taxon>Phyllobacteriaceae</taxon>
        <taxon>Nitratireductor</taxon>
    </lineage>
</organism>
<evidence type="ECO:0000313" key="8">
    <source>
        <dbReference type="Proteomes" id="UP000007374"/>
    </source>
</evidence>
<dbReference type="RefSeq" id="WP_009449239.1">
    <property type="nucleotide sequence ID" value="NZ_AMSI01000001.1"/>
</dbReference>
<dbReference type="SMART" id="SM01130">
    <property type="entry name" value="DHDPS"/>
    <property type="match status" value="1"/>
</dbReference>
<sequence length="299" mass="32435">MKLDKSALKKSLTGILPPVTMPFDEKGHLVPNAIAPQIDWIFESGADAVVAGGSTGEGHALNDGEFRDAMAATHEAVNGRKPFVAGLIVNSTLEAIERVRLLDGMKVDALQVTPVHYLFKPGPEATIEHFRQIWEECGIPILIYNVIPWNYLSADLMLKIMDEVPGVVGMKQSSGDLKSLSDLVQSAKPDNLVLSGIDALLYSAFAMGADGAISALTSALPGATSKLFKLTREGKHEEALEIHWKLNSLWNVLRHDNLPACVKYIQHRQGLPMYGPRAPMEPVSAEQKKAIDAALKGLI</sequence>
<keyword evidence="8" id="KW-1185">Reference proteome</keyword>
<dbReference type="PANTHER" id="PTHR12128:SF66">
    <property type="entry name" value="4-HYDROXY-2-OXOGLUTARATE ALDOLASE, MITOCHONDRIAL"/>
    <property type="match status" value="1"/>
</dbReference>
<dbReference type="GO" id="GO:0008840">
    <property type="term" value="F:4-hydroxy-tetrahydrodipicolinate synthase activity"/>
    <property type="evidence" value="ECO:0007669"/>
    <property type="project" value="TreeGrafter"/>
</dbReference>
<dbReference type="STRING" id="721133.SAMN05216176_10285"/>
<dbReference type="Pfam" id="PF00701">
    <property type="entry name" value="DHDPS"/>
    <property type="match status" value="1"/>
</dbReference>